<dbReference type="EMBL" id="FOZK01000002">
    <property type="protein sequence ID" value="SFR98790.1"/>
    <property type="molecule type" value="Genomic_DNA"/>
</dbReference>
<accession>A0A1I6L6C5</accession>
<dbReference type="Pfam" id="PF14328">
    <property type="entry name" value="DUF4385"/>
    <property type="match status" value="1"/>
</dbReference>
<sequence length="159" mass="18731">MNDVVRGDVGEVDDGPEYDVNFRDEPGRYRHTPDERGVFKVEPYKSELLPRWAITDLAAAEEAATAIHDRYCEYRDADDFVGMDVARKYLQMGWTRAMRYAKYPGGRKYEDGEEREPQEWYDEEKREIALVYRDALDAVREDDAYERLQAAHCERYGEE</sequence>
<proteinExistence type="predicted"/>
<name>A0A1I6L6C5_9EURY</name>
<evidence type="ECO:0008006" key="3">
    <source>
        <dbReference type="Google" id="ProtNLM"/>
    </source>
</evidence>
<evidence type="ECO:0000313" key="1">
    <source>
        <dbReference type="EMBL" id="SFR98790.1"/>
    </source>
</evidence>
<keyword evidence="2" id="KW-1185">Reference proteome</keyword>
<dbReference type="InterPro" id="IPR025494">
    <property type="entry name" value="DUF4385"/>
</dbReference>
<reference evidence="1 2" key="1">
    <citation type="submission" date="2016-10" db="EMBL/GenBank/DDBJ databases">
        <authorList>
            <person name="de Groot N.N."/>
        </authorList>
    </citation>
    <scope>NUCLEOTIDE SEQUENCE [LARGE SCALE GENOMIC DNA]</scope>
    <source>
        <strain evidence="1 2">CGMCC 1.10457</strain>
    </source>
</reference>
<dbReference type="OrthoDB" id="192977at2157"/>
<protein>
    <recommendedName>
        <fullName evidence="3">DUF4385 domain-containing protein</fullName>
    </recommendedName>
</protein>
<dbReference type="RefSeq" id="WP_089816493.1">
    <property type="nucleotide sequence ID" value="NZ_FOZK01000002.1"/>
</dbReference>
<gene>
    <name evidence="1" type="ORF">SAMN05216559_2100</name>
</gene>
<evidence type="ECO:0000313" key="2">
    <source>
        <dbReference type="Proteomes" id="UP000199062"/>
    </source>
</evidence>
<dbReference type="AlphaFoldDB" id="A0A1I6L6C5"/>
<organism evidence="1 2">
    <name type="scientific">Halomicrobium zhouii</name>
    <dbReference type="NCBI Taxonomy" id="767519"/>
    <lineage>
        <taxon>Archaea</taxon>
        <taxon>Methanobacteriati</taxon>
        <taxon>Methanobacteriota</taxon>
        <taxon>Stenosarchaea group</taxon>
        <taxon>Halobacteria</taxon>
        <taxon>Halobacteriales</taxon>
        <taxon>Haloarculaceae</taxon>
        <taxon>Halomicrobium</taxon>
    </lineage>
</organism>
<dbReference type="Proteomes" id="UP000199062">
    <property type="component" value="Unassembled WGS sequence"/>
</dbReference>
<dbReference type="STRING" id="767519.SAMN05216559_2100"/>